<keyword evidence="3" id="KW-1185">Reference proteome</keyword>
<name>A0A4Y2X3Z2_ARAVE</name>
<organism evidence="2 3">
    <name type="scientific">Araneus ventricosus</name>
    <name type="common">Orbweaver spider</name>
    <name type="synonym">Epeira ventricosa</name>
    <dbReference type="NCBI Taxonomy" id="182803"/>
    <lineage>
        <taxon>Eukaryota</taxon>
        <taxon>Metazoa</taxon>
        <taxon>Ecdysozoa</taxon>
        <taxon>Arthropoda</taxon>
        <taxon>Chelicerata</taxon>
        <taxon>Arachnida</taxon>
        <taxon>Araneae</taxon>
        <taxon>Araneomorphae</taxon>
        <taxon>Entelegynae</taxon>
        <taxon>Araneoidea</taxon>
        <taxon>Araneidae</taxon>
        <taxon>Araneus</taxon>
    </lineage>
</organism>
<sequence length="74" mass="8490">MEMCMVCFPKKTWCCSLQLNEQTTAAGTHADSDRYWNTYDGDNEETTGTFADEDNGYYWNTDIDEDNETTGPQL</sequence>
<gene>
    <name evidence="2" type="ORF">AVEN_173302_1</name>
</gene>
<dbReference type="Proteomes" id="UP000499080">
    <property type="component" value="Unassembled WGS sequence"/>
</dbReference>
<dbReference type="EMBL" id="BGPR01070899">
    <property type="protein sequence ID" value="GBO44233.1"/>
    <property type="molecule type" value="Genomic_DNA"/>
</dbReference>
<dbReference type="AlphaFoldDB" id="A0A4Y2X3Z2"/>
<feature type="compositionally biased region" description="Acidic residues" evidence="1">
    <location>
        <begin position="41"/>
        <end position="55"/>
    </location>
</feature>
<evidence type="ECO:0000313" key="3">
    <source>
        <dbReference type="Proteomes" id="UP000499080"/>
    </source>
</evidence>
<protein>
    <submittedName>
        <fullName evidence="2">Uncharacterized protein</fullName>
    </submittedName>
</protein>
<comment type="caution">
    <text evidence="2">The sequence shown here is derived from an EMBL/GenBank/DDBJ whole genome shotgun (WGS) entry which is preliminary data.</text>
</comment>
<accession>A0A4Y2X3Z2</accession>
<evidence type="ECO:0000313" key="2">
    <source>
        <dbReference type="EMBL" id="GBO44233.1"/>
    </source>
</evidence>
<proteinExistence type="predicted"/>
<feature type="region of interest" description="Disordered" evidence="1">
    <location>
        <begin position="40"/>
        <end position="74"/>
    </location>
</feature>
<evidence type="ECO:0000256" key="1">
    <source>
        <dbReference type="SAM" id="MobiDB-lite"/>
    </source>
</evidence>
<reference evidence="2 3" key="1">
    <citation type="journal article" date="2019" name="Sci. Rep.">
        <title>Orb-weaving spider Araneus ventricosus genome elucidates the spidroin gene catalogue.</title>
        <authorList>
            <person name="Kono N."/>
            <person name="Nakamura H."/>
            <person name="Ohtoshi R."/>
            <person name="Moran D.A.P."/>
            <person name="Shinohara A."/>
            <person name="Yoshida Y."/>
            <person name="Fujiwara M."/>
            <person name="Mori M."/>
            <person name="Tomita M."/>
            <person name="Arakawa K."/>
        </authorList>
    </citation>
    <scope>NUCLEOTIDE SEQUENCE [LARGE SCALE GENOMIC DNA]</scope>
</reference>